<dbReference type="HOGENOM" id="CLU_006487_0_0_1"/>
<dbReference type="InterPro" id="IPR003598">
    <property type="entry name" value="Ig_sub2"/>
</dbReference>
<dbReference type="Gene3D" id="2.60.40.10">
    <property type="entry name" value="Immunoglobulins"/>
    <property type="match status" value="2"/>
</dbReference>
<evidence type="ECO:0000256" key="4">
    <source>
        <dbReference type="ARBA" id="ARBA00023319"/>
    </source>
</evidence>
<evidence type="ECO:0000256" key="2">
    <source>
        <dbReference type="ARBA" id="ARBA00022490"/>
    </source>
</evidence>
<dbReference type="SMART" id="SM00409">
    <property type="entry name" value="IG"/>
    <property type="match status" value="2"/>
</dbReference>
<evidence type="ECO:0000256" key="3">
    <source>
        <dbReference type="ARBA" id="ARBA00023157"/>
    </source>
</evidence>
<dbReference type="STRING" id="7719.ENSCINP00000035945"/>
<dbReference type="PANTHER" id="PTHR47633">
    <property type="entry name" value="IMMUNOGLOBULIN"/>
    <property type="match status" value="1"/>
</dbReference>
<feature type="domain" description="Ig-like" evidence="5">
    <location>
        <begin position="130"/>
        <end position="217"/>
    </location>
</feature>
<dbReference type="GeneTree" id="ENSGT00940000169215"/>
<dbReference type="SUPFAM" id="SSF48726">
    <property type="entry name" value="Immunoglobulin"/>
    <property type="match status" value="2"/>
</dbReference>
<keyword evidence="4" id="KW-0393">Immunoglobulin domain</keyword>
<dbReference type="InterPro" id="IPR036179">
    <property type="entry name" value="Ig-like_dom_sf"/>
</dbReference>
<dbReference type="PROSITE" id="PS50835">
    <property type="entry name" value="IG_LIKE"/>
    <property type="match status" value="2"/>
</dbReference>
<protein>
    <recommendedName>
        <fullName evidence="5">Ig-like domain-containing protein</fullName>
    </recommendedName>
</protein>
<evidence type="ECO:0000313" key="6">
    <source>
        <dbReference type="Ensembl" id="ENSCINP00000035945.1"/>
    </source>
</evidence>
<dbReference type="InterPro" id="IPR007110">
    <property type="entry name" value="Ig-like_dom"/>
</dbReference>
<dbReference type="AlphaFoldDB" id="H2Y210"/>
<dbReference type="FunFam" id="2.60.40.10:FF:000032">
    <property type="entry name" value="palladin isoform X1"/>
    <property type="match status" value="1"/>
</dbReference>
<dbReference type="InParanoid" id="H2Y210"/>
<proteinExistence type="predicted"/>
<reference evidence="6" key="2">
    <citation type="journal article" date="2008" name="Genome Biol.">
        <title>Improved genome assembly and evidence-based global gene model set for the chordate Ciona intestinalis: new insight into intron and operon populations.</title>
        <authorList>
            <person name="Satou Y."/>
            <person name="Mineta K."/>
            <person name="Ogasawara M."/>
            <person name="Sasakura Y."/>
            <person name="Shoguchi E."/>
            <person name="Ueno K."/>
            <person name="Yamada L."/>
            <person name="Matsumoto J."/>
            <person name="Wasserscheid J."/>
            <person name="Dewar K."/>
            <person name="Wiley G.B."/>
            <person name="Macmil S.L."/>
            <person name="Roe B.A."/>
            <person name="Zeller R.W."/>
            <person name="Hastings K.E."/>
            <person name="Lemaire P."/>
            <person name="Lindquist E."/>
            <person name="Endo T."/>
            <person name="Hotta K."/>
            <person name="Inaba K."/>
        </authorList>
    </citation>
    <scope>NUCLEOTIDE SEQUENCE [LARGE SCALE GENOMIC DNA]</scope>
    <source>
        <strain evidence="6">wild type</strain>
    </source>
</reference>
<reference evidence="6" key="3">
    <citation type="submission" date="2025-08" db="UniProtKB">
        <authorList>
            <consortium name="Ensembl"/>
        </authorList>
    </citation>
    <scope>IDENTIFICATION</scope>
</reference>
<accession>H2Y210</accession>
<dbReference type="Proteomes" id="UP000008144">
    <property type="component" value="Chromosome 9"/>
</dbReference>
<dbReference type="OMA" id="DMAICTE"/>
<feature type="domain" description="Ig-like" evidence="5">
    <location>
        <begin position="15"/>
        <end position="102"/>
    </location>
</feature>
<evidence type="ECO:0000256" key="1">
    <source>
        <dbReference type="ARBA" id="ARBA00004496"/>
    </source>
</evidence>
<dbReference type="GO" id="GO:0005737">
    <property type="term" value="C:cytoplasm"/>
    <property type="evidence" value="ECO:0007669"/>
    <property type="project" value="UniProtKB-SubCell"/>
</dbReference>
<dbReference type="Pfam" id="PF07679">
    <property type="entry name" value="I-set"/>
    <property type="match status" value="2"/>
</dbReference>
<name>H2Y210_CIOIN</name>
<sequence>SASSTASVIVEGVSPAFIEKPEGGTCQLGDTFEFCAVVSGIPEPDIYWKHNGAPVRDDNQRTITSETGGQYLLEVKDLALVDAGKYECVAENEAGQASSTVTLVVEEATLVDTLRSMESKKDVAQTSANIKFVEEPKSQDAATGDTVTFTAIVEGNPEPVVKWNKGKWRQIKNYGRVKIAHDKETNKHTLTMSTLDKPDTGMYRCIASNASGEVSVQF</sequence>
<keyword evidence="3" id="KW-1015">Disulfide bond</keyword>
<evidence type="ECO:0000313" key="7">
    <source>
        <dbReference type="Proteomes" id="UP000008144"/>
    </source>
</evidence>
<dbReference type="SMART" id="SM00408">
    <property type="entry name" value="IGc2"/>
    <property type="match status" value="2"/>
</dbReference>
<dbReference type="FunFam" id="2.60.40.10:FF:000425">
    <property type="entry name" value="Myosin light chain kinase"/>
    <property type="match status" value="1"/>
</dbReference>
<keyword evidence="7" id="KW-1185">Reference proteome</keyword>
<dbReference type="InterPro" id="IPR013098">
    <property type="entry name" value="Ig_I-set"/>
</dbReference>
<evidence type="ECO:0000259" key="5">
    <source>
        <dbReference type="PROSITE" id="PS50835"/>
    </source>
</evidence>
<dbReference type="EMBL" id="EAAA01003012">
    <property type="status" value="NOT_ANNOTATED_CDS"/>
    <property type="molecule type" value="Genomic_DNA"/>
</dbReference>
<dbReference type="Ensembl" id="ENSCINT00000035462.1">
    <property type="protein sequence ID" value="ENSCINP00000035945.1"/>
    <property type="gene ID" value="ENSCING00000019170.1"/>
</dbReference>
<keyword evidence="2" id="KW-0963">Cytoplasm</keyword>
<dbReference type="PANTHER" id="PTHR47633:SF4">
    <property type="entry name" value="MYOPALLADIN ISOFORM X1"/>
    <property type="match status" value="1"/>
</dbReference>
<reference evidence="6" key="4">
    <citation type="submission" date="2025-09" db="UniProtKB">
        <authorList>
            <consortium name="Ensembl"/>
        </authorList>
    </citation>
    <scope>IDENTIFICATION</scope>
</reference>
<dbReference type="InterPro" id="IPR003599">
    <property type="entry name" value="Ig_sub"/>
</dbReference>
<comment type="subcellular location">
    <subcellularLocation>
        <location evidence="1">Cytoplasm</location>
    </subcellularLocation>
</comment>
<reference evidence="7" key="1">
    <citation type="journal article" date="2002" name="Science">
        <title>The draft genome of Ciona intestinalis: insights into chordate and vertebrate origins.</title>
        <authorList>
            <person name="Dehal P."/>
            <person name="Satou Y."/>
            <person name="Campbell R.K."/>
            <person name="Chapman J."/>
            <person name="Degnan B."/>
            <person name="De Tomaso A."/>
            <person name="Davidson B."/>
            <person name="Di Gregorio A."/>
            <person name="Gelpke M."/>
            <person name="Goodstein D.M."/>
            <person name="Harafuji N."/>
            <person name="Hastings K.E."/>
            <person name="Ho I."/>
            <person name="Hotta K."/>
            <person name="Huang W."/>
            <person name="Kawashima T."/>
            <person name="Lemaire P."/>
            <person name="Martinez D."/>
            <person name="Meinertzhagen I.A."/>
            <person name="Necula S."/>
            <person name="Nonaka M."/>
            <person name="Putnam N."/>
            <person name="Rash S."/>
            <person name="Saiga H."/>
            <person name="Satake M."/>
            <person name="Terry A."/>
            <person name="Yamada L."/>
            <person name="Wang H.G."/>
            <person name="Awazu S."/>
            <person name="Azumi K."/>
            <person name="Boore J."/>
            <person name="Branno M."/>
            <person name="Chin-Bow S."/>
            <person name="DeSantis R."/>
            <person name="Doyle S."/>
            <person name="Francino P."/>
            <person name="Keys D.N."/>
            <person name="Haga S."/>
            <person name="Hayashi H."/>
            <person name="Hino K."/>
            <person name="Imai K.S."/>
            <person name="Inaba K."/>
            <person name="Kano S."/>
            <person name="Kobayashi K."/>
            <person name="Kobayashi M."/>
            <person name="Lee B.I."/>
            <person name="Makabe K.W."/>
            <person name="Manohar C."/>
            <person name="Matassi G."/>
            <person name="Medina M."/>
            <person name="Mochizuki Y."/>
            <person name="Mount S."/>
            <person name="Morishita T."/>
            <person name="Miura S."/>
            <person name="Nakayama A."/>
            <person name="Nishizaka S."/>
            <person name="Nomoto H."/>
            <person name="Ohta F."/>
            <person name="Oishi K."/>
            <person name="Rigoutsos I."/>
            <person name="Sano M."/>
            <person name="Sasaki A."/>
            <person name="Sasakura Y."/>
            <person name="Shoguchi E."/>
            <person name="Shin-i T."/>
            <person name="Spagnuolo A."/>
            <person name="Stainier D."/>
            <person name="Suzuki M.M."/>
            <person name="Tassy O."/>
            <person name="Takatori N."/>
            <person name="Tokuoka M."/>
            <person name="Yagi K."/>
            <person name="Yoshizaki F."/>
            <person name="Wada S."/>
            <person name="Zhang C."/>
            <person name="Hyatt P.D."/>
            <person name="Larimer F."/>
            <person name="Detter C."/>
            <person name="Doggett N."/>
            <person name="Glavina T."/>
            <person name="Hawkins T."/>
            <person name="Richardson P."/>
            <person name="Lucas S."/>
            <person name="Kohara Y."/>
            <person name="Levine M."/>
            <person name="Satoh N."/>
            <person name="Rokhsar D.S."/>
        </authorList>
    </citation>
    <scope>NUCLEOTIDE SEQUENCE [LARGE SCALE GENOMIC DNA]</scope>
</reference>
<organism evidence="6 7">
    <name type="scientific">Ciona intestinalis</name>
    <name type="common">Transparent sea squirt</name>
    <name type="synonym">Ascidia intestinalis</name>
    <dbReference type="NCBI Taxonomy" id="7719"/>
    <lineage>
        <taxon>Eukaryota</taxon>
        <taxon>Metazoa</taxon>
        <taxon>Chordata</taxon>
        <taxon>Tunicata</taxon>
        <taxon>Ascidiacea</taxon>
        <taxon>Phlebobranchia</taxon>
        <taxon>Cionidae</taxon>
        <taxon>Ciona</taxon>
    </lineage>
</organism>
<dbReference type="InterPro" id="IPR013783">
    <property type="entry name" value="Ig-like_fold"/>
</dbReference>